<comment type="caution">
    <text evidence="2">The sequence shown here is derived from an EMBL/GenBank/DDBJ whole genome shotgun (WGS) entry which is preliminary data.</text>
</comment>
<dbReference type="CDD" id="cd05250">
    <property type="entry name" value="CC3_like_SDR_a"/>
    <property type="match status" value="1"/>
</dbReference>
<dbReference type="PANTHER" id="PTHR14097">
    <property type="entry name" value="OXIDOREDUCTASE HTATIP2"/>
    <property type="match status" value="1"/>
</dbReference>
<proteinExistence type="predicted"/>
<dbReference type="EMBL" id="LXMA01000012">
    <property type="protein sequence ID" value="OAT73646.1"/>
    <property type="molecule type" value="Genomic_DNA"/>
</dbReference>
<evidence type="ECO:0000259" key="1">
    <source>
        <dbReference type="Pfam" id="PF13460"/>
    </source>
</evidence>
<feature type="domain" description="NAD(P)-binding" evidence="1">
    <location>
        <begin position="21"/>
        <end position="149"/>
    </location>
</feature>
<reference evidence="3" key="1">
    <citation type="submission" date="2016-05" db="EMBL/GenBank/DDBJ databases">
        <authorList>
            <person name="Wang W."/>
            <person name="Zhu L."/>
        </authorList>
    </citation>
    <scope>NUCLEOTIDE SEQUENCE [LARGE SCALE GENOMIC DNA]</scope>
    <source>
        <strain evidence="3">W-2</strain>
    </source>
</reference>
<name>A0A1B7KU78_PARTM</name>
<protein>
    <submittedName>
        <fullName evidence="2">Oxidoreductase</fullName>
    </submittedName>
</protein>
<accession>A0A1B7KU78</accession>
<dbReference type="PANTHER" id="PTHR14097:SF7">
    <property type="entry name" value="OXIDOREDUCTASE HTATIP2"/>
    <property type="match status" value="1"/>
</dbReference>
<dbReference type="InterPro" id="IPR036291">
    <property type="entry name" value="NAD(P)-bd_dom_sf"/>
</dbReference>
<dbReference type="SUPFAM" id="SSF51735">
    <property type="entry name" value="NAD(P)-binding Rossmann-fold domains"/>
    <property type="match status" value="1"/>
</dbReference>
<dbReference type="RefSeq" id="WP_064551317.1">
    <property type="nucleotide sequence ID" value="NZ_LXMA01000012.1"/>
</dbReference>
<sequence>MTLTFHLEVLALECRRALLIGASGLVGSELLTLLLGSDIYKQVTILVRRPLPVHHEKLRQVVIDFNKLESYERYFRVDDVFCCLGTTRKKAKTRQQFIQVDYEYTLRAAVLAEKCRVRSFLTVSALGANPRSLFFYYRVKGETEEALQRLSIPSLHIFRPSLLLGKRREFRFGEKVAGWLLGCLPFLFVGKWEKYKPVEAKQLAFAMFYVATSCQNGTHIYESDQVARIS</sequence>
<organism evidence="2 3">
    <name type="scientific">Parageobacillus thermoglucosidasius</name>
    <name type="common">Geobacillus thermoglucosidasius</name>
    <dbReference type="NCBI Taxonomy" id="1426"/>
    <lineage>
        <taxon>Bacteria</taxon>
        <taxon>Bacillati</taxon>
        <taxon>Bacillota</taxon>
        <taxon>Bacilli</taxon>
        <taxon>Bacillales</taxon>
        <taxon>Anoxybacillaceae</taxon>
        <taxon>Parageobacillus</taxon>
    </lineage>
</organism>
<dbReference type="OrthoDB" id="9798632at2"/>
<dbReference type="Pfam" id="PF13460">
    <property type="entry name" value="NAD_binding_10"/>
    <property type="match status" value="1"/>
</dbReference>
<dbReference type="AlphaFoldDB" id="A0A1B7KU78"/>
<dbReference type="Proteomes" id="UP000078290">
    <property type="component" value="Unassembled WGS sequence"/>
</dbReference>
<evidence type="ECO:0000313" key="3">
    <source>
        <dbReference type="Proteomes" id="UP000078290"/>
    </source>
</evidence>
<dbReference type="Gene3D" id="3.40.50.720">
    <property type="entry name" value="NAD(P)-binding Rossmann-like Domain"/>
    <property type="match status" value="1"/>
</dbReference>
<dbReference type="InterPro" id="IPR016040">
    <property type="entry name" value="NAD(P)-bd_dom"/>
</dbReference>
<evidence type="ECO:0000313" key="2">
    <source>
        <dbReference type="EMBL" id="OAT73646.1"/>
    </source>
</evidence>
<gene>
    <name evidence="2" type="ORF">A7K69_06175</name>
</gene>